<dbReference type="Proteomes" id="UP000295293">
    <property type="component" value="Unassembled WGS sequence"/>
</dbReference>
<name>A0A4R6Z737_9GAMM</name>
<evidence type="ECO:0000313" key="2">
    <source>
        <dbReference type="Proteomes" id="UP000295293"/>
    </source>
</evidence>
<dbReference type="AlphaFoldDB" id="A0A4R6Z737"/>
<dbReference type="EMBL" id="SNZH01000002">
    <property type="protein sequence ID" value="TDR47534.1"/>
    <property type="molecule type" value="Genomic_DNA"/>
</dbReference>
<comment type="caution">
    <text evidence="1">The sequence shown here is derived from an EMBL/GenBank/DDBJ whole genome shotgun (WGS) entry which is preliminary data.</text>
</comment>
<proteinExistence type="predicted"/>
<protein>
    <submittedName>
        <fullName evidence="1">Uncharacterized protein</fullName>
    </submittedName>
</protein>
<organism evidence="1 2">
    <name type="scientific">Tahibacter aquaticus</name>
    <dbReference type="NCBI Taxonomy" id="520092"/>
    <lineage>
        <taxon>Bacteria</taxon>
        <taxon>Pseudomonadati</taxon>
        <taxon>Pseudomonadota</taxon>
        <taxon>Gammaproteobacteria</taxon>
        <taxon>Lysobacterales</taxon>
        <taxon>Rhodanobacteraceae</taxon>
        <taxon>Tahibacter</taxon>
    </lineage>
</organism>
<sequence>MNRTLSVTALLGPQVLRFDSLQGAKPCLS</sequence>
<evidence type="ECO:0000313" key="1">
    <source>
        <dbReference type="EMBL" id="TDR47534.1"/>
    </source>
</evidence>
<accession>A0A4R6Z737</accession>
<reference evidence="1 2" key="1">
    <citation type="submission" date="2019-03" db="EMBL/GenBank/DDBJ databases">
        <title>Genomic Encyclopedia of Type Strains, Phase IV (KMG-IV): sequencing the most valuable type-strain genomes for metagenomic binning, comparative biology and taxonomic classification.</title>
        <authorList>
            <person name="Goeker M."/>
        </authorList>
    </citation>
    <scope>NUCLEOTIDE SEQUENCE [LARGE SCALE GENOMIC DNA]</scope>
    <source>
        <strain evidence="1 2">DSM 21667</strain>
    </source>
</reference>
<keyword evidence="2" id="KW-1185">Reference proteome</keyword>
<gene>
    <name evidence="1" type="ORF">DFR29_102194</name>
</gene>